<proteinExistence type="predicted"/>
<evidence type="ECO:0000256" key="1">
    <source>
        <dbReference type="SAM" id="MobiDB-lite"/>
    </source>
</evidence>
<protein>
    <submittedName>
        <fullName evidence="2">Uncharacterized protein</fullName>
    </submittedName>
</protein>
<organism evidence="2 3">
    <name type="scientific">Rhizophagus clarus</name>
    <dbReference type="NCBI Taxonomy" id="94130"/>
    <lineage>
        <taxon>Eukaryota</taxon>
        <taxon>Fungi</taxon>
        <taxon>Fungi incertae sedis</taxon>
        <taxon>Mucoromycota</taxon>
        <taxon>Glomeromycotina</taxon>
        <taxon>Glomeromycetes</taxon>
        <taxon>Glomerales</taxon>
        <taxon>Glomeraceae</taxon>
        <taxon>Rhizophagus</taxon>
    </lineage>
</organism>
<reference evidence="2 3" key="1">
    <citation type="submission" date="2017-11" db="EMBL/GenBank/DDBJ databases">
        <title>The genome of Rhizophagus clarus HR1 reveals common genetic basis of auxotrophy among arbuscular mycorrhizal fungi.</title>
        <authorList>
            <person name="Kobayashi Y."/>
        </authorList>
    </citation>
    <scope>NUCLEOTIDE SEQUENCE [LARGE SCALE GENOMIC DNA]</scope>
    <source>
        <strain evidence="2 3">HR1</strain>
    </source>
</reference>
<dbReference type="AlphaFoldDB" id="A0A2Z6SM19"/>
<sequence length="356" mass="41731">MARKVASNLNLKSLFSSLLAKFDGDETNINNFLNAYEELNEWHSGFLQQVHNIFDNIFRKKHNKIEINSNSDLNIYENKIEFELENEKEYKESEDKGDYKSDYENKEDDYKSKDEGDYESYYKSKSEVNYESNYESEDYKSEDESDCESKNESSYELQYDDRDEIIGDSQEVELSSYVIIDFVDVKQNIQILYIRQYKCEALKVCYPLCTQALDDIKRPKSICCLCYEKLGDISKGLEFLGNWLIDILQTQNEKIKNQILIVLTSALIPFASFPFNKTFIESNLIHTNPDTINTTTFASTNCSTFNNNEKLILTQPPNLFMIEMLFIEFFKKMNDRENFLKINDLKEFGCIIGNKL</sequence>
<gene>
    <name evidence="2" type="ORF">RclHR1_07760014</name>
</gene>
<dbReference type="Proteomes" id="UP000247702">
    <property type="component" value="Unassembled WGS sequence"/>
</dbReference>
<dbReference type="EMBL" id="BEXD01004177">
    <property type="protein sequence ID" value="GBC07899.1"/>
    <property type="molecule type" value="Genomic_DNA"/>
</dbReference>
<feature type="compositionally biased region" description="Basic and acidic residues" evidence="1">
    <location>
        <begin position="90"/>
        <end position="128"/>
    </location>
</feature>
<feature type="region of interest" description="Disordered" evidence="1">
    <location>
        <begin position="90"/>
        <end position="154"/>
    </location>
</feature>
<keyword evidence="3" id="KW-1185">Reference proteome</keyword>
<evidence type="ECO:0000313" key="2">
    <source>
        <dbReference type="EMBL" id="GBC07899.1"/>
    </source>
</evidence>
<name>A0A2Z6SM19_9GLOM</name>
<feature type="compositionally biased region" description="Acidic residues" evidence="1">
    <location>
        <begin position="134"/>
        <end position="146"/>
    </location>
</feature>
<comment type="caution">
    <text evidence="2">The sequence shown here is derived from an EMBL/GenBank/DDBJ whole genome shotgun (WGS) entry which is preliminary data.</text>
</comment>
<evidence type="ECO:0000313" key="3">
    <source>
        <dbReference type="Proteomes" id="UP000247702"/>
    </source>
</evidence>
<accession>A0A2Z6SM19</accession>